<feature type="domain" description="TonB-dependent receptor-like beta-barrel" evidence="11">
    <location>
        <begin position="475"/>
        <end position="921"/>
    </location>
</feature>
<accession>A0A2K2FWU3</accession>
<keyword evidence="4 8" id="KW-0812">Transmembrane</keyword>
<dbReference type="GO" id="GO:0009279">
    <property type="term" value="C:cell outer membrane"/>
    <property type="evidence" value="ECO:0007669"/>
    <property type="project" value="UniProtKB-SubCell"/>
</dbReference>
<evidence type="ECO:0000256" key="1">
    <source>
        <dbReference type="ARBA" id="ARBA00004571"/>
    </source>
</evidence>
<dbReference type="Pfam" id="PF00593">
    <property type="entry name" value="TonB_dep_Rec_b-barrel"/>
    <property type="match status" value="1"/>
</dbReference>
<keyword evidence="3 8" id="KW-1134">Transmembrane beta strand</keyword>
<evidence type="ECO:0000259" key="12">
    <source>
        <dbReference type="Pfam" id="PF07715"/>
    </source>
</evidence>
<sequence>MNDIVRLTSALLASCIAMPALAQTEPASTETAGQDIVVTGIRASLQSAVQMKKNTMEVVDSITAQDIGKLPDPNVAETLTRVPGVQAYRFGGEASSPVGNGSGLTIRGLTGQTGSRVDGRAYFTAGSREFNVEGASPGMVAGLDVFKNPSAEHIEGAIGGLVNIRTRKPFDFKGLAVSAAAGGRYNDLGKKLTPEYFGMVSNRWDLPGGGEIGVLLAASYAKSFNRGDNTPSVGGTQFRRAIRADSAEYADNVGTGLNLDAAYLGRSDVTYLADVDPTTVSASERQNLLTSVGVQNNIAQEDYTRTRKGLNGALQWRPASGLEFYVEGNYNSYLYHQNYRFLNATDSRYAQDLSTTAFAIDEMLANRNANGGSNDLLSGQRITGGTFLNSGLSTTGGDEHRRYKTFVIAGGTKWAASDHLDVDFDFSYVKADQTQDNRAVTLASAAGLTWDITRDLGRPQQVSITGPDLSSASSWVFNNYSNATNQAWHDDGISAALDLVYKFDDSFLKDIKFGARYATQKDRYRNYSFSNRYLTTDGLALAADRSNAISVASMADLVETSPTNFMNGEAGYSGGYLTFSPDALLGDNVRSRFPNAGILPEDSLAEIVLNRRYFSEKSYAGYVVADFGFLDDRIKGNAGVRVVKTDTFVRAMVDPLNTGNVVPSESTSSYTYALPSFNLTGYITPDTLVRFGYGKGITRPEFSALNPSLIINTVSGVGTIGNPDLKPQTANSFDLSFEHYFSPVNYVSAALFYKKIDGFFSGVSSCQSVAGAPTPTTNTSCSGDQYFITQTINAEKGTAKGIELAGQTFFDYDFLPDFAHHFGVQGSFTYVETKNPLTLNGQRVNTMQPLTSKYSYSVTGLYEDETISARLVYTWRSKAILFGLAANPIDGRYIRSFGLLDASINFNLAHNFSLAITASNLTNQAADRFVGEPDLATGIERQHFMNGRNFGATLRYNFGS</sequence>
<evidence type="ECO:0000256" key="2">
    <source>
        <dbReference type="ARBA" id="ARBA00022448"/>
    </source>
</evidence>
<evidence type="ECO:0000256" key="8">
    <source>
        <dbReference type="PROSITE-ProRule" id="PRU01360"/>
    </source>
</evidence>
<dbReference type="InterPro" id="IPR039426">
    <property type="entry name" value="TonB-dep_rcpt-like"/>
</dbReference>
<gene>
    <name evidence="13" type="ORF">A8V01_24115</name>
</gene>
<feature type="chain" id="PRO_5014426202" evidence="10">
    <location>
        <begin position="23"/>
        <end position="960"/>
    </location>
</feature>
<dbReference type="PANTHER" id="PTHR40980">
    <property type="entry name" value="PLUG DOMAIN-CONTAINING PROTEIN"/>
    <property type="match status" value="1"/>
</dbReference>
<keyword evidence="14" id="KW-1185">Reference proteome</keyword>
<protein>
    <submittedName>
        <fullName evidence="13">TonB-dependent receptor</fullName>
    </submittedName>
</protein>
<keyword evidence="7 8" id="KW-0998">Cell outer membrane</keyword>
<dbReference type="PROSITE" id="PS52016">
    <property type="entry name" value="TONB_DEPENDENT_REC_3"/>
    <property type="match status" value="1"/>
</dbReference>
<evidence type="ECO:0000256" key="10">
    <source>
        <dbReference type="SAM" id="SignalP"/>
    </source>
</evidence>
<evidence type="ECO:0000313" key="14">
    <source>
        <dbReference type="Proteomes" id="UP000236327"/>
    </source>
</evidence>
<feature type="domain" description="TonB-dependent receptor plug" evidence="12">
    <location>
        <begin position="53"/>
        <end position="160"/>
    </location>
</feature>
<reference evidence="13 14" key="1">
    <citation type="submission" date="2016-05" db="EMBL/GenBank/DDBJ databases">
        <title>Complete genome sequence of Novosphingobium guangzhouense SA925(T).</title>
        <authorList>
            <person name="Sha S."/>
        </authorList>
    </citation>
    <scope>NUCLEOTIDE SEQUENCE [LARGE SCALE GENOMIC DNA]</scope>
    <source>
        <strain evidence="13 14">SA925</strain>
    </source>
</reference>
<dbReference type="InterPro" id="IPR036942">
    <property type="entry name" value="Beta-barrel_TonB_sf"/>
</dbReference>
<comment type="caution">
    <text evidence="13">The sequence shown here is derived from an EMBL/GenBank/DDBJ whole genome shotgun (WGS) entry which is preliminary data.</text>
</comment>
<evidence type="ECO:0000256" key="4">
    <source>
        <dbReference type="ARBA" id="ARBA00022692"/>
    </source>
</evidence>
<organism evidence="13 14">
    <name type="scientific">Novosphingobium guangzhouense</name>
    <dbReference type="NCBI Taxonomy" id="1850347"/>
    <lineage>
        <taxon>Bacteria</taxon>
        <taxon>Pseudomonadati</taxon>
        <taxon>Pseudomonadota</taxon>
        <taxon>Alphaproteobacteria</taxon>
        <taxon>Sphingomonadales</taxon>
        <taxon>Sphingomonadaceae</taxon>
        <taxon>Novosphingobium</taxon>
    </lineage>
</organism>
<evidence type="ECO:0000256" key="7">
    <source>
        <dbReference type="ARBA" id="ARBA00023237"/>
    </source>
</evidence>
<evidence type="ECO:0000259" key="11">
    <source>
        <dbReference type="Pfam" id="PF00593"/>
    </source>
</evidence>
<evidence type="ECO:0000256" key="5">
    <source>
        <dbReference type="ARBA" id="ARBA00023077"/>
    </source>
</evidence>
<feature type="signal peptide" evidence="10">
    <location>
        <begin position="1"/>
        <end position="22"/>
    </location>
</feature>
<comment type="similarity">
    <text evidence="8 9">Belongs to the TonB-dependent receptor family.</text>
</comment>
<keyword evidence="5 9" id="KW-0798">TonB box</keyword>
<evidence type="ECO:0000256" key="6">
    <source>
        <dbReference type="ARBA" id="ARBA00023136"/>
    </source>
</evidence>
<evidence type="ECO:0000256" key="3">
    <source>
        <dbReference type="ARBA" id="ARBA00022452"/>
    </source>
</evidence>
<dbReference type="EMBL" id="LYMM01000053">
    <property type="protein sequence ID" value="PNU03267.1"/>
    <property type="molecule type" value="Genomic_DNA"/>
</dbReference>
<dbReference type="Gene3D" id="2.40.170.20">
    <property type="entry name" value="TonB-dependent receptor, beta-barrel domain"/>
    <property type="match status" value="1"/>
</dbReference>
<evidence type="ECO:0000313" key="13">
    <source>
        <dbReference type="EMBL" id="PNU03267.1"/>
    </source>
</evidence>
<dbReference type="NCBIfam" id="TIGR01782">
    <property type="entry name" value="TonB-Xanth-Caul"/>
    <property type="match status" value="1"/>
</dbReference>
<dbReference type="RefSeq" id="WP_103097959.1">
    <property type="nucleotide sequence ID" value="NZ_LYMM01000053.1"/>
</dbReference>
<dbReference type="InterPro" id="IPR037066">
    <property type="entry name" value="Plug_dom_sf"/>
</dbReference>
<proteinExistence type="inferred from homology"/>
<dbReference type="PANTHER" id="PTHR40980:SF3">
    <property type="entry name" value="TONB-DEPENDENT RECEPTOR-LIKE BETA-BARREL DOMAIN-CONTAINING PROTEIN"/>
    <property type="match status" value="1"/>
</dbReference>
<dbReference type="AlphaFoldDB" id="A0A2K2FWU3"/>
<dbReference type="Gene3D" id="2.170.130.10">
    <property type="entry name" value="TonB-dependent receptor, plug domain"/>
    <property type="match status" value="1"/>
</dbReference>
<dbReference type="SUPFAM" id="SSF56935">
    <property type="entry name" value="Porins"/>
    <property type="match status" value="1"/>
</dbReference>
<name>A0A2K2FWU3_9SPHN</name>
<dbReference type="InterPro" id="IPR012910">
    <property type="entry name" value="Plug_dom"/>
</dbReference>
<evidence type="ECO:0000256" key="9">
    <source>
        <dbReference type="RuleBase" id="RU003357"/>
    </source>
</evidence>
<dbReference type="Pfam" id="PF07715">
    <property type="entry name" value="Plug"/>
    <property type="match status" value="1"/>
</dbReference>
<comment type="subcellular location">
    <subcellularLocation>
        <location evidence="1 8">Cell outer membrane</location>
        <topology evidence="1 8">Multi-pass membrane protein</topology>
    </subcellularLocation>
</comment>
<dbReference type="InterPro" id="IPR010104">
    <property type="entry name" value="TonB_rcpt_bac"/>
</dbReference>
<keyword evidence="10" id="KW-0732">Signal</keyword>
<keyword evidence="6 8" id="KW-0472">Membrane</keyword>
<keyword evidence="13" id="KW-0675">Receptor</keyword>
<keyword evidence="2 8" id="KW-0813">Transport</keyword>
<dbReference type="OrthoDB" id="5476657at2"/>
<dbReference type="Proteomes" id="UP000236327">
    <property type="component" value="Unassembled WGS sequence"/>
</dbReference>
<dbReference type="InterPro" id="IPR000531">
    <property type="entry name" value="Beta-barrel_TonB"/>
</dbReference>